<dbReference type="GO" id="GO:0016787">
    <property type="term" value="F:hydrolase activity"/>
    <property type="evidence" value="ECO:0007669"/>
    <property type="project" value="UniProtKB-KW"/>
</dbReference>
<keyword evidence="2" id="KW-0378">Hydrolase</keyword>
<dbReference type="SUPFAM" id="SSF56784">
    <property type="entry name" value="HAD-like"/>
    <property type="match status" value="1"/>
</dbReference>
<dbReference type="AlphaFoldDB" id="A0A2U8HD88"/>
<dbReference type="InterPro" id="IPR036412">
    <property type="entry name" value="HAD-like_sf"/>
</dbReference>
<evidence type="ECO:0000313" key="3">
    <source>
        <dbReference type="Proteomes" id="UP000244915"/>
    </source>
</evidence>
<evidence type="ECO:0000313" key="2">
    <source>
        <dbReference type="EMBL" id="AWI83753.1"/>
    </source>
</evidence>
<dbReference type="KEGG" id="ypac:CEW88_08725"/>
<reference evidence="2 3" key="1">
    <citation type="submission" date="2017-06" db="EMBL/GenBank/DDBJ databases">
        <title>Yangia sp. YSBP01 complete genome sequence.</title>
        <authorList>
            <person name="Woo J.-H."/>
            <person name="Kim H.-S."/>
        </authorList>
    </citation>
    <scope>NUCLEOTIDE SEQUENCE [LARGE SCALE GENOMIC DNA]</scope>
    <source>
        <strain evidence="2 3">YSBP01</strain>
    </source>
</reference>
<sequence length="327" mass="35430">MPHTHAPCAAALAALWLAAPAFADPLPSWNDTGAKSAIIEFVEAVTDPASDDYVTPEDRIAAFDNDGTLWTEQPVYFQALYALDVLQEKAKADPDILTTDALKAGAQGDVGGVLATGMDGLLEVINVSHSGLTVDEFQADARDWLMNYTHPTTEKPYIEMVYQPMLELLSYLRDEGFTTYIVSGGGIDFIRAFSEETYGIPPWQVVGTEGNTSFEVVDGLPMLTKNGGVTFIDDKEGKPVGIIRHIGRKPIFAAGNSDGDFAMLQYTTSGEGPSFGLLVHHTDAAREFAYDRDGHIGTLNRGLDEGPGFGWTIVDMAQDWAKVFPTD</sequence>
<dbReference type="Pfam" id="PF12710">
    <property type="entry name" value="HAD"/>
    <property type="match status" value="1"/>
</dbReference>
<name>A0A2U8HD88_9RHOB</name>
<dbReference type="Gene3D" id="3.40.50.1000">
    <property type="entry name" value="HAD superfamily/HAD-like"/>
    <property type="match status" value="1"/>
</dbReference>
<proteinExistence type="predicted"/>
<dbReference type="RefSeq" id="WP_108965987.1">
    <property type="nucleotide sequence ID" value="NZ_CP022189.1"/>
</dbReference>
<accession>A0A2U8HD88</accession>
<feature type="signal peptide" evidence="1">
    <location>
        <begin position="1"/>
        <end position="23"/>
    </location>
</feature>
<evidence type="ECO:0000256" key="1">
    <source>
        <dbReference type="SAM" id="SignalP"/>
    </source>
</evidence>
<gene>
    <name evidence="2" type="ORF">CEW88_08725</name>
</gene>
<keyword evidence="1" id="KW-0732">Signal</keyword>
<dbReference type="EMBL" id="CP022189">
    <property type="protein sequence ID" value="AWI83753.1"/>
    <property type="molecule type" value="Genomic_DNA"/>
</dbReference>
<organism evidence="2 3">
    <name type="scientific">Alloyangia pacifica</name>
    <dbReference type="NCBI Taxonomy" id="311180"/>
    <lineage>
        <taxon>Bacteria</taxon>
        <taxon>Pseudomonadati</taxon>
        <taxon>Pseudomonadota</taxon>
        <taxon>Alphaproteobacteria</taxon>
        <taxon>Rhodobacterales</taxon>
        <taxon>Roseobacteraceae</taxon>
        <taxon>Alloyangia</taxon>
    </lineage>
</organism>
<dbReference type="Proteomes" id="UP000244915">
    <property type="component" value="Chromosome 1"/>
</dbReference>
<protein>
    <submittedName>
        <fullName evidence="2">HAD family hydrolase</fullName>
    </submittedName>
</protein>
<dbReference type="InterPro" id="IPR023214">
    <property type="entry name" value="HAD_sf"/>
</dbReference>
<dbReference type="OrthoDB" id="9799365at2"/>
<feature type="chain" id="PRO_5015977440" evidence="1">
    <location>
        <begin position="24"/>
        <end position="327"/>
    </location>
</feature>